<dbReference type="Proteomes" id="UP001465976">
    <property type="component" value="Unassembled WGS sequence"/>
</dbReference>
<evidence type="ECO:0000313" key="3">
    <source>
        <dbReference type="EMBL" id="KAL0567192.1"/>
    </source>
</evidence>
<dbReference type="PANTHER" id="PTHR43201:SF8">
    <property type="entry name" value="ACYL-COA SYNTHETASE FAMILY MEMBER 3"/>
    <property type="match status" value="1"/>
</dbReference>
<protein>
    <recommendedName>
        <fullName evidence="2">AMP-dependent synthetase/ligase domain-containing protein</fullName>
    </recommendedName>
</protein>
<dbReference type="Pfam" id="PF00501">
    <property type="entry name" value="AMP-binding"/>
    <property type="match status" value="1"/>
</dbReference>
<dbReference type="SUPFAM" id="SSF56801">
    <property type="entry name" value="Acetyl-CoA synthetase-like"/>
    <property type="match status" value="1"/>
</dbReference>
<name>A0ABR3EW98_9AGAR</name>
<dbReference type="InterPro" id="IPR042099">
    <property type="entry name" value="ANL_N_sf"/>
</dbReference>
<comment type="similarity">
    <text evidence="1">Belongs to the ATP-dependent AMP-binding enzyme family.</text>
</comment>
<dbReference type="EMBL" id="JBAHYK010001650">
    <property type="protein sequence ID" value="KAL0567192.1"/>
    <property type="molecule type" value="Genomic_DNA"/>
</dbReference>
<dbReference type="InterPro" id="IPR000873">
    <property type="entry name" value="AMP-dep_synth/lig_dom"/>
</dbReference>
<organism evidence="3 4">
    <name type="scientific">Marasmius crinis-equi</name>
    <dbReference type="NCBI Taxonomy" id="585013"/>
    <lineage>
        <taxon>Eukaryota</taxon>
        <taxon>Fungi</taxon>
        <taxon>Dikarya</taxon>
        <taxon>Basidiomycota</taxon>
        <taxon>Agaricomycotina</taxon>
        <taxon>Agaricomycetes</taxon>
        <taxon>Agaricomycetidae</taxon>
        <taxon>Agaricales</taxon>
        <taxon>Marasmiineae</taxon>
        <taxon>Marasmiaceae</taxon>
        <taxon>Marasmius</taxon>
    </lineage>
</organism>
<evidence type="ECO:0000259" key="2">
    <source>
        <dbReference type="Pfam" id="PF00501"/>
    </source>
</evidence>
<feature type="domain" description="AMP-dependent synthetase/ligase" evidence="2">
    <location>
        <begin position="112"/>
        <end position="335"/>
    </location>
</feature>
<reference evidence="3 4" key="1">
    <citation type="submission" date="2024-02" db="EMBL/GenBank/DDBJ databases">
        <title>A draft genome for the cacao thread blight pathogen Marasmius crinis-equi.</title>
        <authorList>
            <person name="Cohen S.P."/>
            <person name="Baruah I.K."/>
            <person name="Amoako-Attah I."/>
            <person name="Bukari Y."/>
            <person name="Meinhardt L.W."/>
            <person name="Bailey B.A."/>
        </authorList>
    </citation>
    <scope>NUCLEOTIDE SEQUENCE [LARGE SCALE GENOMIC DNA]</scope>
    <source>
        <strain evidence="3 4">GH-76</strain>
    </source>
</reference>
<evidence type="ECO:0000256" key="1">
    <source>
        <dbReference type="ARBA" id="ARBA00006432"/>
    </source>
</evidence>
<dbReference type="PANTHER" id="PTHR43201">
    <property type="entry name" value="ACYL-COA SYNTHETASE"/>
    <property type="match status" value="1"/>
</dbReference>
<dbReference type="Gene3D" id="3.40.50.12780">
    <property type="entry name" value="N-terminal domain of ligase-like"/>
    <property type="match status" value="1"/>
</dbReference>
<keyword evidence="4" id="KW-1185">Reference proteome</keyword>
<evidence type="ECO:0000313" key="4">
    <source>
        <dbReference type="Proteomes" id="UP001465976"/>
    </source>
</evidence>
<comment type="caution">
    <text evidence="3">The sequence shown here is derived from an EMBL/GenBank/DDBJ whole genome shotgun (WGS) entry which is preliminary data.</text>
</comment>
<gene>
    <name evidence="3" type="ORF">V5O48_014804</name>
</gene>
<dbReference type="Pfam" id="PF23562">
    <property type="entry name" value="AMP-binding_C_3"/>
    <property type="match status" value="1"/>
</dbReference>
<accession>A0ABR3EW98</accession>
<sequence length="542" mass="59910">MTTSNTPLTTLALAATRWPSADIFKTPIIDNHKNPIAPHIIGYGTITYKEFYSYVETSARYWYARLSEDDIPTGSIVGYCSRGGSYSDYVHINRLSKAGYIPQTFSLLPHSIEVIQALLKKSGAKALLYEERYFDAARSLMGLGLKVYPTFSNLPTTDCQASGALPNLPEPQPNDIYRILHSSISTSGMPKLVPYTFRFVETLLRRAAAITSTHSPPYVTSGSACHVPGFSLLIDVMHNGSCIIQQTCVLPEIEELKSMVNLGGLTQAFMSTPTLCRFLKASRTDPEFLNLLKALNTISYGGAGFPSDDLEWARLNMLNLVDVYGSSECGLHVMRSGSNRVGTAEHAHLRPVQLLKEDGTPFTRYRFAPVTKSTGDRDSDGVCRPPHPSLLGGQEDFHTGDLFEEVKPGEYIHRGRIDDWIQMANAGKCDARSIEDDANSVCMDIELFSDCLVAGSNQPSPVLIVEASVSDTDEEKHLRQDIFKRIVDSDSHKKRFPHEQIASENSIIIVPPGPMVRTATKGNIRRKAVEEALDDRIRAVFS</sequence>
<proteinExistence type="inferred from homology"/>